<feature type="domain" description="Cation efflux protein cytoplasmic" evidence="9">
    <location>
        <begin position="61"/>
        <end position="123"/>
    </location>
</feature>
<evidence type="ECO:0000259" key="8">
    <source>
        <dbReference type="Pfam" id="PF01545"/>
    </source>
</evidence>
<keyword evidence="6 7" id="KW-0472">Membrane</keyword>
<keyword evidence="4 7" id="KW-0812">Transmembrane</keyword>
<evidence type="ECO:0000313" key="11">
    <source>
        <dbReference type="Proteomes" id="UP001056707"/>
    </source>
</evidence>
<dbReference type="Pfam" id="PF16916">
    <property type="entry name" value="ZT_dimer"/>
    <property type="match status" value="1"/>
</dbReference>
<sequence length="142" mass="15634">MLSDAFTSIGTMVALAGAMFFKITWLDGATSIVVGFFILYSGFKIFRETSLNLADYFSPKAEQKYKDAIMTNPSVIAVPKLKSHYKGNLVTLNVAVVIDGDKKVSESFKIAEAIEAMMKTKFVIIDTDVSFIPDSVIDTKNE</sequence>
<dbReference type="EMBL" id="CP097116">
    <property type="protein sequence ID" value="USS85784.1"/>
    <property type="molecule type" value="Genomic_DNA"/>
</dbReference>
<evidence type="ECO:0000256" key="2">
    <source>
        <dbReference type="ARBA" id="ARBA00008114"/>
    </source>
</evidence>
<dbReference type="Pfam" id="PF01545">
    <property type="entry name" value="Cation_efflux"/>
    <property type="match status" value="1"/>
</dbReference>
<comment type="similarity">
    <text evidence="2">Belongs to the cation diffusion facilitator (CDF) transporter (TC 2.A.4) family.</text>
</comment>
<dbReference type="InterPro" id="IPR027469">
    <property type="entry name" value="Cation_efflux_TMD_sf"/>
</dbReference>
<dbReference type="InterPro" id="IPR027470">
    <property type="entry name" value="Cation_efflux_CTD"/>
</dbReference>
<dbReference type="SUPFAM" id="SSF160240">
    <property type="entry name" value="Cation efflux protein cytoplasmic domain-like"/>
    <property type="match status" value="1"/>
</dbReference>
<evidence type="ECO:0000313" key="10">
    <source>
        <dbReference type="EMBL" id="USS85784.1"/>
    </source>
</evidence>
<evidence type="ECO:0000256" key="3">
    <source>
        <dbReference type="ARBA" id="ARBA00022448"/>
    </source>
</evidence>
<feature type="domain" description="Cation efflux protein transmembrane" evidence="8">
    <location>
        <begin position="2"/>
        <end position="53"/>
    </location>
</feature>
<keyword evidence="11" id="KW-1185">Reference proteome</keyword>
<keyword evidence="3" id="KW-0813">Transport</keyword>
<name>A0ABY5BPZ2_9LACO</name>
<accession>A0ABY5BPZ2</accession>
<reference evidence="10" key="1">
    <citation type="submission" date="2022-05" db="EMBL/GenBank/DDBJ databases">
        <authorList>
            <person name="Oliphant S.A."/>
            <person name="Watson-Haigh N.S."/>
            <person name="Sumby K.M."/>
            <person name="Gardner J.M."/>
            <person name="Jiranek V."/>
        </authorList>
    </citation>
    <scope>NUCLEOTIDE SEQUENCE</scope>
    <source>
        <strain evidence="10">KI16_H9</strain>
    </source>
</reference>
<evidence type="ECO:0000256" key="5">
    <source>
        <dbReference type="ARBA" id="ARBA00022989"/>
    </source>
</evidence>
<dbReference type="InterPro" id="IPR050291">
    <property type="entry name" value="CDF_Transporter"/>
</dbReference>
<dbReference type="Gene3D" id="1.20.1510.10">
    <property type="entry name" value="Cation efflux protein transmembrane domain"/>
    <property type="match status" value="1"/>
</dbReference>
<dbReference type="SUPFAM" id="SSF161111">
    <property type="entry name" value="Cation efflux protein transmembrane domain-like"/>
    <property type="match status" value="1"/>
</dbReference>
<dbReference type="Proteomes" id="UP001056707">
    <property type="component" value="Chromosome"/>
</dbReference>
<keyword evidence="5 7" id="KW-1133">Transmembrane helix</keyword>
<proteinExistence type="inferred from homology"/>
<evidence type="ECO:0000256" key="4">
    <source>
        <dbReference type="ARBA" id="ARBA00022692"/>
    </source>
</evidence>
<evidence type="ECO:0000259" key="9">
    <source>
        <dbReference type="Pfam" id="PF16916"/>
    </source>
</evidence>
<dbReference type="PANTHER" id="PTHR43840:SF50">
    <property type="entry name" value="MANGANESE EFFLUX SYSTEM PROTEIN MNES"/>
    <property type="match status" value="1"/>
</dbReference>
<evidence type="ECO:0000256" key="6">
    <source>
        <dbReference type="ARBA" id="ARBA00023136"/>
    </source>
</evidence>
<dbReference type="InterPro" id="IPR036837">
    <property type="entry name" value="Cation_efflux_CTD_sf"/>
</dbReference>
<organism evidence="10 11">
    <name type="scientific">Fructilactobacillus myrtifloralis</name>
    <dbReference type="NCBI Taxonomy" id="2940301"/>
    <lineage>
        <taxon>Bacteria</taxon>
        <taxon>Bacillati</taxon>
        <taxon>Bacillota</taxon>
        <taxon>Bacilli</taxon>
        <taxon>Lactobacillales</taxon>
        <taxon>Lactobacillaceae</taxon>
        <taxon>Fructilactobacillus</taxon>
    </lineage>
</organism>
<protein>
    <submittedName>
        <fullName evidence="10">Cation transporter</fullName>
    </submittedName>
</protein>
<dbReference type="PANTHER" id="PTHR43840">
    <property type="entry name" value="MITOCHONDRIAL METAL TRANSPORTER 1-RELATED"/>
    <property type="match status" value="1"/>
</dbReference>
<gene>
    <name evidence="10" type="ORF">M3M35_02855</name>
</gene>
<evidence type="ECO:0000256" key="7">
    <source>
        <dbReference type="SAM" id="Phobius"/>
    </source>
</evidence>
<dbReference type="Gene3D" id="3.30.70.1350">
    <property type="entry name" value="Cation efflux protein, cytoplasmic domain"/>
    <property type="match status" value="1"/>
</dbReference>
<evidence type="ECO:0000256" key="1">
    <source>
        <dbReference type="ARBA" id="ARBA00004141"/>
    </source>
</evidence>
<comment type="subcellular location">
    <subcellularLocation>
        <location evidence="1">Membrane</location>
        <topology evidence="1">Multi-pass membrane protein</topology>
    </subcellularLocation>
</comment>
<feature type="transmembrane region" description="Helical" evidence="7">
    <location>
        <begin position="12"/>
        <end position="40"/>
    </location>
</feature>
<dbReference type="InterPro" id="IPR058533">
    <property type="entry name" value="Cation_efflux_TM"/>
</dbReference>